<proteinExistence type="predicted"/>
<evidence type="ECO:0000313" key="2">
    <source>
        <dbReference type="Proteomes" id="UP001148838"/>
    </source>
</evidence>
<dbReference type="Proteomes" id="UP001148838">
    <property type="component" value="Unassembled WGS sequence"/>
</dbReference>
<dbReference type="EMBL" id="JAJSOF020000039">
    <property type="protein sequence ID" value="KAJ4426579.1"/>
    <property type="molecule type" value="Genomic_DNA"/>
</dbReference>
<keyword evidence="2" id="KW-1185">Reference proteome</keyword>
<protein>
    <recommendedName>
        <fullName evidence="3">Reverse transcriptase domain-containing protein</fullName>
    </recommendedName>
</protein>
<sequence>MKLNACPLTLLQLTGIRPEHEFYTFRGYFVRVHTNSLRAKARRCTITFTFNFALEYAIRKVQDNRQGLEMNGLHQLLVYADDVNMLGENPLTIRENTGILLEAMIYYIIPVLLRRLPNLDMVRRQRLNITGHHFILTNIFNINLAIPLVSIRTLRLEFAVDRSWRT</sequence>
<evidence type="ECO:0000313" key="1">
    <source>
        <dbReference type="EMBL" id="KAJ4426579.1"/>
    </source>
</evidence>
<reference evidence="1 2" key="1">
    <citation type="journal article" date="2022" name="Allergy">
        <title>Genome assembly and annotation of Periplaneta americana reveal a comprehensive cockroach allergen profile.</title>
        <authorList>
            <person name="Wang L."/>
            <person name="Xiong Q."/>
            <person name="Saelim N."/>
            <person name="Wang L."/>
            <person name="Nong W."/>
            <person name="Wan A.T."/>
            <person name="Shi M."/>
            <person name="Liu X."/>
            <person name="Cao Q."/>
            <person name="Hui J.H.L."/>
            <person name="Sookrung N."/>
            <person name="Leung T.F."/>
            <person name="Tungtrongchitr A."/>
            <person name="Tsui S.K.W."/>
        </authorList>
    </citation>
    <scope>NUCLEOTIDE SEQUENCE [LARGE SCALE GENOMIC DNA]</scope>
    <source>
        <strain evidence="1">PWHHKU_190912</strain>
    </source>
</reference>
<gene>
    <name evidence="1" type="ORF">ANN_26377</name>
</gene>
<organism evidence="1 2">
    <name type="scientific">Periplaneta americana</name>
    <name type="common">American cockroach</name>
    <name type="synonym">Blatta americana</name>
    <dbReference type="NCBI Taxonomy" id="6978"/>
    <lineage>
        <taxon>Eukaryota</taxon>
        <taxon>Metazoa</taxon>
        <taxon>Ecdysozoa</taxon>
        <taxon>Arthropoda</taxon>
        <taxon>Hexapoda</taxon>
        <taxon>Insecta</taxon>
        <taxon>Pterygota</taxon>
        <taxon>Neoptera</taxon>
        <taxon>Polyneoptera</taxon>
        <taxon>Dictyoptera</taxon>
        <taxon>Blattodea</taxon>
        <taxon>Blattoidea</taxon>
        <taxon>Blattidae</taxon>
        <taxon>Blattinae</taxon>
        <taxon>Periplaneta</taxon>
    </lineage>
</organism>
<accession>A0ABQ8RY18</accession>
<name>A0ABQ8RY18_PERAM</name>
<evidence type="ECO:0008006" key="3">
    <source>
        <dbReference type="Google" id="ProtNLM"/>
    </source>
</evidence>
<comment type="caution">
    <text evidence="1">The sequence shown here is derived from an EMBL/GenBank/DDBJ whole genome shotgun (WGS) entry which is preliminary data.</text>
</comment>